<dbReference type="AlphaFoldDB" id="A0AAV2WDL5"/>
<dbReference type="EMBL" id="LK021337">
    <property type="protein sequence ID" value="CDQ42236.1"/>
    <property type="molecule type" value="Genomic_DNA"/>
</dbReference>
<reference evidence="3" key="1">
    <citation type="submission" date="2014-05" db="EMBL/GenBank/DDBJ databases">
        <authorList>
            <person name="Urmite Genomes"/>
        </authorList>
    </citation>
    <scope>NUCLEOTIDE SEQUENCE</scope>
    <source>
        <strain evidence="3">DSM 44074</strain>
    </source>
</reference>
<dbReference type="InterPro" id="IPR029787">
    <property type="entry name" value="Nucleotide_cyclase"/>
</dbReference>
<dbReference type="NCBIfam" id="TIGR00254">
    <property type="entry name" value="GGDEF"/>
    <property type="match status" value="1"/>
</dbReference>
<protein>
    <submittedName>
        <fullName evidence="3">Diguanylate cyclase</fullName>
    </submittedName>
</protein>
<keyword evidence="1" id="KW-1133">Transmembrane helix</keyword>
<feature type="transmembrane region" description="Helical" evidence="1">
    <location>
        <begin position="50"/>
        <end position="67"/>
    </location>
</feature>
<gene>
    <name evidence="3" type="ORF">BN1047_00085</name>
</gene>
<feature type="domain" description="GGDEF" evidence="2">
    <location>
        <begin position="205"/>
        <end position="329"/>
    </location>
</feature>
<dbReference type="SMART" id="SM00267">
    <property type="entry name" value="GGDEF"/>
    <property type="match status" value="1"/>
</dbReference>
<dbReference type="GO" id="GO:1902201">
    <property type="term" value="P:negative regulation of bacterial-type flagellum-dependent cell motility"/>
    <property type="evidence" value="ECO:0007669"/>
    <property type="project" value="TreeGrafter"/>
</dbReference>
<dbReference type="GO" id="GO:0043709">
    <property type="term" value="P:cell adhesion involved in single-species biofilm formation"/>
    <property type="evidence" value="ECO:0007669"/>
    <property type="project" value="TreeGrafter"/>
</dbReference>
<dbReference type="SUPFAM" id="SSF55073">
    <property type="entry name" value="Nucleotide cyclase"/>
    <property type="match status" value="1"/>
</dbReference>
<organism evidence="3 4">
    <name type="scientific">Mycolicibacterium neoaurum</name>
    <name type="common">Mycobacterium neoaurum</name>
    <dbReference type="NCBI Taxonomy" id="1795"/>
    <lineage>
        <taxon>Bacteria</taxon>
        <taxon>Bacillati</taxon>
        <taxon>Actinomycetota</taxon>
        <taxon>Actinomycetes</taxon>
        <taxon>Mycobacteriales</taxon>
        <taxon>Mycobacteriaceae</taxon>
        <taxon>Mycolicibacterium</taxon>
    </lineage>
</organism>
<feature type="transmembrane region" description="Helical" evidence="1">
    <location>
        <begin position="99"/>
        <end position="118"/>
    </location>
</feature>
<proteinExistence type="predicted"/>
<dbReference type="CDD" id="cd01949">
    <property type="entry name" value="GGDEF"/>
    <property type="match status" value="1"/>
</dbReference>
<reference evidence="3" key="2">
    <citation type="submission" date="2015-09" db="EMBL/GenBank/DDBJ databases">
        <title>Draft genome sequence of Mycobacterium neoaurum DSM 44074.</title>
        <authorList>
            <person name="Croce O."/>
            <person name="Robert C."/>
            <person name="Raoult D."/>
            <person name="Drancourt M."/>
        </authorList>
    </citation>
    <scope>NUCLEOTIDE SEQUENCE</scope>
    <source>
        <strain evidence="3">DSM 44074</strain>
    </source>
</reference>
<keyword evidence="1" id="KW-0472">Membrane</keyword>
<dbReference type="GO" id="GO:0052621">
    <property type="term" value="F:diguanylate cyclase activity"/>
    <property type="evidence" value="ECO:0007669"/>
    <property type="project" value="TreeGrafter"/>
</dbReference>
<dbReference type="PANTHER" id="PTHR45138">
    <property type="entry name" value="REGULATORY COMPONENTS OF SENSORY TRANSDUCTION SYSTEM"/>
    <property type="match status" value="1"/>
</dbReference>
<dbReference type="GO" id="GO:0005886">
    <property type="term" value="C:plasma membrane"/>
    <property type="evidence" value="ECO:0007669"/>
    <property type="project" value="TreeGrafter"/>
</dbReference>
<feature type="transmembrane region" description="Helical" evidence="1">
    <location>
        <begin position="149"/>
        <end position="167"/>
    </location>
</feature>
<name>A0AAV2WDL5_MYCNE</name>
<dbReference type="Gene3D" id="3.30.70.270">
    <property type="match status" value="1"/>
</dbReference>
<evidence type="ECO:0000313" key="3">
    <source>
        <dbReference type="EMBL" id="CDQ42236.1"/>
    </source>
</evidence>
<accession>A0AAV2WDL5</accession>
<evidence type="ECO:0000256" key="1">
    <source>
        <dbReference type="SAM" id="Phobius"/>
    </source>
</evidence>
<dbReference type="Proteomes" id="UP000028864">
    <property type="component" value="Unassembled WGS sequence"/>
</dbReference>
<dbReference type="InterPro" id="IPR043128">
    <property type="entry name" value="Rev_trsase/Diguanyl_cyclase"/>
</dbReference>
<feature type="transmembrane region" description="Helical" evidence="1">
    <location>
        <begin position="125"/>
        <end position="143"/>
    </location>
</feature>
<evidence type="ECO:0000313" key="4">
    <source>
        <dbReference type="Proteomes" id="UP000028864"/>
    </source>
</evidence>
<dbReference type="InterPro" id="IPR050469">
    <property type="entry name" value="Diguanylate_Cyclase"/>
</dbReference>
<sequence>MPEWGLGGGEVVVPVLNTVLRRRILLIYLTVCLCFYALAILSSLGRSDAWGEWIATSLVGIGLVAALPRPATGWRYRVALSCACAAPPIALISHTELAAQVWALIPLILIAVFVRSWHRTRTARVVTAALALGADVGLLIAPAPVPPLWLLMFPVCIMGIAEVIGLLHSALLDVGHRDPLTTVWNRAGLNRALDDLLPRARRRKEALAVIVLDIDDFKSVNDRDGHAAGDTVLTELAARWIAQVPDGALVTRLGGDEFVIVLTGYDESRARRLADTLSGDGPIRVSNGVAVGAAYDTAAFTGLLAAADRDLYLAKGNKPRPPADEAPAL</sequence>
<dbReference type="PROSITE" id="PS50887">
    <property type="entry name" value="GGDEF"/>
    <property type="match status" value="1"/>
</dbReference>
<keyword evidence="1" id="KW-0812">Transmembrane</keyword>
<dbReference type="Pfam" id="PF00990">
    <property type="entry name" value="GGDEF"/>
    <property type="match status" value="1"/>
</dbReference>
<dbReference type="PANTHER" id="PTHR45138:SF9">
    <property type="entry name" value="DIGUANYLATE CYCLASE DGCM-RELATED"/>
    <property type="match status" value="1"/>
</dbReference>
<dbReference type="InterPro" id="IPR000160">
    <property type="entry name" value="GGDEF_dom"/>
</dbReference>
<feature type="transmembrane region" description="Helical" evidence="1">
    <location>
        <begin position="25"/>
        <end position="44"/>
    </location>
</feature>
<evidence type="ECO:0000259" key="2">
    <source>
        <dbReference type="PROSITE" id="PS50887"/>
    </source>
</evidence>